<dbReference type="SUPFAM" id="SSF47616">
    <property type="entry name" value="GST C-terminal domain-like"/>
    <property type="match status" value="1"/>
</dbReference>
<evidence type="ECO:0000259" key="16">
    <source>
        <dbReference type="PROSITE" id="PS50405"/>
    </source>
</evidence>
<dbReference type="InterPro" id="IPR018165">
    <property type="entry name" value="Ala-tRNA-synth_IIc_core"/>
</dbReference>
<dbReference type="GO" id="GO:0006419">
    <property type="term" value="P:alanyl-tRNA aminoacylation"/>
    <property type="evidence" value="ECO:0007669"/>
    <property type="project" value="InterPro"/>
</dbReference>
<dbReference type="InterPro" id="IPR036282">
    <property type="entry name" value="Glutathione-S-Trfase_C_sf"/>
</dbReference>
<dbReference type="Pfam" id="PF02272">
    <property type="entry name" value="DHHA1"/>
    <property type="match status" value="1"/>
</dbReference>
<dbReference type="HAMAP" id="MF_00036_B">
    <property type="entry name" value="Ala_tRNA_synth_B"/>
    <property type="match status" value="1"/>
</dbReference>
<evidence type="ECO:0000256" key="7">
    <source>
        <dbReference type="ARBA" id="ARBA00022741"/>
    </source>
</evidence>
<dbReference type="InterPro" id="IPR012947">
    <property type="entry name" value="tRNA_SAD"/>
</dbReference>
<evidence type="ECO:0000256" key="13">
    <source>
        <dbReference type="ARBA" id="ARBA00032577"/>
    </source>
</evidence>
<sequence length="1223" mass="134182">MHKHIMTGDLLDKQDFTNKMKSWEVREAFLDYFRKDHAHTYCHSSSTVPHEDPTLLFANAGMNQFKAIFVGSVEPSSPLAGLVRAVNSQKCIRAGGKHNDLDDVGKDVYHHTFFEMLGNWSFGDYFKKEVCAWAWELLVDRFNLPKDRLYVTYFGGSPEQGLEPDLECRQIWLDLGIAAERILPGSMKDNFWEMGDTGPCGPCSEIHFDRIGGRDAAHLVNEDDPDVLEIWNLVFMQYNREADGTLLSLPKKHIDCGMGLERLVSILQGKTSNYDTDLFTPIFAAIQELTGCEPYKGRVGDADANGVDMAYRVVADHVRTLTVALSDGGMPDNTGRGYVLRRILRRAVRYATEKLGMRPGVLSTLVDVVVALLGKAFPEVTRDPQALKDVIDEEERQFLRTLVRGQRVLERTVKHLGNTDGSSVVPGEVVWRLYDTYGFPPDLTRLMAEERGLGVDEAAFDQCRQAAQERSRGGQAGQDDVCRLNVHAIDELQSRGIAFTDDAPKYNYKAGPVREADYFFDPCKGRVVAIRFEGGFVDAATSGQHCGVILDRTNFYAESGGQEHDEGFMTKEDDPETEFKVEDVEARGGYVCHLGMVEGNLKVGDEMILSLDTHRRRHLMNNHTGTHILNYALRQVLTSEADQRGSLVAPDRLRFDFTNRCALTCDEVRCVEKVARDVIEKNQPVFAKTAPLAVAKSIQGLRAVFGEVYPDPVRVVSVGVSVEQLEADPHGPAGASTSVEFCGGTHLLQAGHAGDLLIVSEEAIAKGIRRVVAVTGPEAVRALARAAHLQEEISSLKVRVETERPPLREVVRQVTALLDQVNTAQIQHWRREELRTQLELIKRVEVDADRARKAAISKQAVQATRELRASNPDVAYIVVELPAFAQNKVLNDALKELRGGPPALFLSTDPDAGKILAMAAVSPKDVARGLKANEWVKHLEPLLSGRGGGKPESAQVSGSKVAALPEALKMAHSFAQEKLGCAAVTLELPAAALEKATKAATAAPRQKPEGYDEAFRPTTSVPLLYGASSSVLSLPAVIAAQFADIKLKLVDKFQMGVSNTKPQYKELFGRDTAPSLLLPEGSTITGGMGATWFLASDAMRGHDRVSQAQVLSWMTTAESHLLPLVAAAVGKQGGAKGAQKSLEQELRRMEAYLLHHTYLAGERLSLADIYTFSVLAPAVKAGLVAGGRAGLPAVMRWYNTILNQPKLYDLPVVQAAGPPKPAY</sequence>
<comment type="function">
    <text evidence="15">Catalyzes the attachment of alanine to tRNA(Ala) in a two-step reaction: alanine is first activated by ATP to form Ala-AMP and then transferred to the acceptor end of tRNA(Ala). Also edits incorrectly charged tRNA(Ala) via its editing domain.</text>
</comment>
<evidence type="ECO:0000259" key="17">
    <source>
        <dbReference type="PROSITE" id="PS50860"/>
    </source>
</evidence>
<dbReference type="CDD" id="cd00673">
    <property type="entry name" value="AlaRS_core"/>
    <property type="match status" value="1"/>
</dbReference>
<dbReference type="Gene3D" id="1.20.1050.10">
    <property type="match status" value="1"/>
</dbReference>
<keyword evidence="5 15" id="KW-0436">Ligase</keyword>
<feature type="binding site" evidence="15">
    <location>
        <position position="746"/>
    </location>
    <ligand>
        <name>Zn(2+)</name>
        <dbReference type="ChEBI" id="CHEBI:29105"/>
    </ligand>
</feature>
<name>A0A5B7E4N9_PORTR</name>
<dbReference type="NCBIfam" id="TIGR00344">
    <property type="entry name" value="alaS"/>
    <property type="match status" value="1"/>
</dbReference>
<keyword evidence="6 15" id="KW-0479">Metal-binding</keyword>
<evidence type="ECO:0000313" key="18">
    <source>
        <dbReference type="EMBL" id="MPC28253.1"/>
    </source>
</evidence>
<dbReference type="Proteomes" id="UP000324222">
    <property type="component" value="Unassembled WGS sequence"/>
</dbReference>
<comment type="catalytic activity">
    <reaction evidence="14 15">
        <text>tRNA(Ala) + L-alanine + ATP = L-alanyl-tRNA(Ala) + AMP + diphosphate</text>
        <dbReference type="Rhea" id="RHEA:12540"/>
        <dbReference type="Rhea" id="RHEA-COMP:9657"/>
        <dbReference type="Rhea" id="RHEA-COMP:9923"/>
        <dbReference type="ChEBI" id="CHEBI:30616"/>
        <dbReference type="ChEBI" id="CHEBI:33019"/>
        <dbReference type="ChEBI" id="CHEBI:57972"/>
        <dbReference type="ChEBI" id="CHEBI:78442"/>
        <dbReference type="ChEBI" id="CHEBI:78497"/>
        <dbReference type="ChEBI" id="CHEBI:456215"/>
        <dbReference type="EC" id="6.1.1.7"/>
    </reaction>
</comment>
<dbReference type="Pfam" id="PF01411">
    <property type="entry name" value="tRNA-synt_2c"/>
    <property type="match status" value="1"/>
</dbReference>
<evidence type="ECO:0000256" key="15">
    <source>
        <dbReference type="HAMAP-Rule" id="MF_03133"/>
    </source>
</evidence>
<dbReference type="Gene3D" id="3.10.310.40">
    <property type="match status" value="1"/>
</dbReference>
<feature type="binding site" evidence="15">
    <location>
        <position position="623"/>
    </location>
    <ligand>
        <name>Zn(2+)</name>
        <dbReference type="ChEBI" id="CHEBI:29105"/>
    </ligand>
</feature>
<evidence type="ECO:0000256" key="8">
    <source>
        <dbReference type="ARBA" id="ARBA00022833"/>
    </source>
</evidence>
<keyword evidence="4 15" id="KW-0820">tRNA-binding</keyword>
<dbReference type="PROSITE" id="PS50860">
    <property type="entry name" value="AA_TRNA_LIGASE_II_ALA"/>
    <property type="match status" value="1"/>
</dbReference>
<keyword evidence="9 15" id="KW-0067">ATP-binding</keyword>
<protein>
    <recommendedName>
        <fullName evidence="3">Alanine--tRNA ligase</fullName>
        <ecNumber evidence="2">6.1.1.7</ecNumber>
    </recommendedName>
    <alternativeName>
        <fullName evidence="13">Alanyl-tRNA synthetase</fullName>
    </alternativeName>
</protein>
<dbReference type="InterPro" id="IPR009000">
    <property type="entry name" value="Transl_B-barrel_sf"/>
</dbReference>
<comment type="cofactor">
    <cofactor evidence="15">
        <name>Zn(2+)</name>
        <dbReference type="ChEBI" id="CHEBI:29105"/>
    </cofactor>
    <text evidence="15">Binds 1 zinc ion per subunit.</text>
</comment>
<keyword evidence="11 15" id="KW-0648">Protein biosynthesis</keyword>
<reference evidence="18 19" key="1">
    <citation type="submission" date="2019-05" db="EMBL/GenBank/DDBJ databases">
        <title>Another draft genome of Portunus trituberculatus and its Hox gene families provides insights of decapod evolution.</title>
        <authorList>
            <person name="Jeong J.-H."/>
            <person name="Song I."/>
            <person name="Kim S."/>
            <person name="Choi T."/>
            <person name="Kim D."/>
            <person name="Ryu S."/>
            <person name="Kim W."/>
        </authorList>
    </citation>
    <scope>NUCLEOTIDE SEQUENCE [LARGE SCALE GENOMIC DNA]</scope>
    <source>
        <tissue evidence="18">Muscle</tissue>
    </source>
</reference>
<keyword evidence="7 15" id="KW-0547">Nucleotide-binding</keyword>
<dbReference type="InterPro" id="IPR018163">
    <property type="entry name" value="Thr/Ala-tRNA-synth_IIc_edit"/>
</dbReference>
<dbReference type="SUPFAM" id="SSF50447">
    <property type="entry name" value="Translation proteins"/>
    <property type="match status" value="1"/>
</dbReference>
<dbReference type="EMBL" id="VSRR010001880">
    <property type="protein sequence ID" value="MPC28253.1"/>
    <property type="molecule type" value="Genomic_DNA"/>
</dbReference>
<comment type="similarity">
    <text evidence="1">Belongs to the class-II aminoacyl-tRNA synthetase family. Alax-L subfamily.</text>
</comment>
<feature type="binding site" evidence="15">
    <location>
        <position position="742"/>
    </location>
    <ligand>
        <name>Zn(2+)</name>
        <dbReference type="ChEBI" id="CHEBI:29105"/>
    </ligand>
</feature>
<feature type="binding site" evidence="15">
    <location>
        <position position="627"/>
    </location>
    <ligand>
        <name>Zn(2+)</name>
        <dbReference type="ChEBI" id="CHEBI:29105"/>
    </ligand>
</feature>
<keyword evidence="19" id="KW-1185">Reference proteome</keyword>
<dbReference type="InterPro" id="IPR018164">
    <property type="entry name" value="Ala-tRNA-synth_IIc_N"/>
</dbReference>
<proteinExistence type="inferred from homology"/>
<dbReference type="InterPro" id="IPR003156">
    <property type="entry name" value="DHHA1_dom"/>
</dbReference>
<evidence type="ECO:0000256" key="5">
    <source>
        <dbReference type="ARBA" id="ARBA00022598"/>
    </source>
</evidence>
<dbReference type="GO" id="GO:0005524">
    <property type="term" value="F:ATP binding"/>
    <property type="evidence" value="ECO:0007669"/>
    <property type="project" value="UniProtKB-UniRule"/>
</dbReference>
<dbReference type="InterPro" id="IPR002318">
    <property type="entry name" value="Ala-tRNA-lgiase_IIc"/>
</dbReference>
<dbReference type="PROSITE" id="PS50405">
    <property type="entry name" value="GST_CTER"/>
    <property type="match status" value="1"/>
</dbReference>
<dbReference type="GO" id="GO:0008270">
    <property type="term" value="F:zinc ion binding"/>
    <property type="evidence" value="ECO:0007669"/>
    <property type="project" value="UniProtKB-UniRule"/>
</dbReference>
<organism evidence="18 19">
    <name type="scientific">Portunus trituberculatus</name>
    <name type="common">Swimming crab</name>
    <name type="synonym">Neptunus trituberculatus</name>
    <dbReference type="NCBI Taxonomy" id="210409"/>
    <lineage>
        <taxon>Eukaryota</taxon>
        <taxon>Metazoa</taxon>
        <taxon>Ecdysozoa</taxon>
        <taxon>Arthropoda</taxon>
        <taxon>Crustacea</taxon>
        <taxon>Multicrustacea</taxon>
        <taxon>Malacostraca</taxon>
        <taxon>Eumalacostraca</taxon>
        <taxon>Eucarida</taxon>
        <taxon>Decapoda</taxon>
        <taxon>Pleocyemata</taxon>
        <taxon>Brachyura</taxon>
        <taxon>Eubrachyura</taxon>
        <taxon>Portunoidea</taxon>
        <taxon>Portunidae</taxon>
        <taxon>Portuninae</taxon>
        <taxon>Portunus</taxon>
    </lineage>
</organism>
<evidence type="ECO:0000256" key="6">
    <source>
        <dbReference type="ARBA" id="ARBA00022723"/>
    </source>
</evidence>
<feature type="domain" description="Alanyl-transfer RNA synthetases family profile" evidence="17">
    <location>
        <begin position="20"/>
        <end position="785"/>
    </location>
</feature>
<comment type="subunit">
    <text evidence="15">Monomer.</text>
</comment>
<dbReference type="Pfam" id="PF07973">
    <property type="entry name" value="tRNA_SAD"/>
    <property type="match status" value="1"/>
</dbReference>
<dbReference type="FunFam" id="3.30.930.10:FF:000011">
    <property type="entry name" value="Alanine--tRNA ligase, cytoplasmic"/>
    <property type="match status" value="1"/>
</dbReference>
<dbReference type="GO" id="GO:0004813">
    <property type="term" value="F:alanine-tRNA ligase activity"/>
    <property type="evidence" value="ECO:0007669"/>
    <property type="project" value="UniProtKB-UniRule"/>
</dbReference>
<comment type="caution">
    <text evidence="18">The sequence shown here is derived from an EMBL/GenBank/DDBJ whole genome shotgun (WGS) entry which is preliminary data.</text>
</comment>
<dbReference type="SMART" id="SM00863">
    <property type="entry name" value="tRNA_SAD"/>
    <property type="match status" value="1"/>
</dbReference>
<dbReference type="PANTHER" id="PTHR11777">
    <property type="entry name" value="ALANYL-TRNA SYNTHETASE"/>
    <property type="match status" value="1"/>
</dbReference>
<dbReference type="InterPro" id="IPR010987">
    <property type="entry name" value="Glutathione-S-Trfase_C-like"/>
</dbReference>
<evidence type="ECO:0000313" key="19">
    <source>
        <dbReference type="Proteomes" id="UP000324222"/>
    </source>
</evidence>
<evidence type="ECO:0000256" key="10">
    <source>
        <dbReference type="ARBA" id="ARBA00022884"/>
    </source>
</evidence>
<gene>
    <name evidence="18" type="primary">Aats-ala</name>
    <name evidence="18" type="ORF">E2C01_021451</name>
</gene>
<dbReference type="GO" id="GO:0000049">
    <property type="term" value="F:tRNA binding"/>
    <property type="evidence" value="ECO:0007669"/>
    <property type="project" value="UniProtKB-KW"/>
</dbReference>
<evidence type="ECO:0000256" key="3">
    <source>
        <dbReference type="ARBA" id="ARBA00017959"/>
    </source>
</evidence>
<dbReference type="InterPro" id="IPR045864">
    <property type="entry name" value="aa-tRNA-synth_II/BPL/LPL"/>
</dbReference>
<dbReference type="Gene3D" id="3.30.930.10">
    <property type="entry name" value="Bira Bifunctional Protein, Domain 2"/>
    <property type="match status" value="1"/>
</dbReference>
<evidence type="ECO:0000256" key="4">
    <source>
        <dbReference type="ARBA" id="ARBA00022555"/>
    </source>
</evidence>
<keyword evidence="12 15" id="KW-0030">Aminoacyl-tRNA synthetase</keyword>
<dbReference type="SUPFAM" id="SSF55186">
    <property type="entry name" value="ThrRS/AlaRS common domain"/>
    <property type="match status" value="1"/>
</dbReference>
<dbReference type="InterPro" id="IPR050058">
    <property type="entry name" value="Ala-tRNA_ligase"/>
</dbReference>
<feature type="domain" description="GST C-terminal" evidence="16">
    <location>
        <begin position="1103"/>
        <end position="1222"/>
    </location>
</feature>
<evidence type="ECO:0000256" key="12">
    <source>
        <dbReference type="ARBA" id="ARBA00023146"/>
    </source>
</evidence>
<comment type="domain">
    <text evidence="15">Consists of three domains; the N-terminal catalytic domain, the editing domain and the C-terminal C-Ala domain. The editing domain removes incorrectly charged amino acids, while the C-Ala domain, along with tRNA(Ala), serves as a bridge to cooperatively bring together the editing and aminoacylation centers thus stimulating deacylation of misacylated tRNAs.</text>
</comment>
<dbReference type="GO" id="GO:0002161">
    <property type="term" value="F:aminoacyl-tRNA deacylase activity"/>
    <property type="evidence" value="ECO:0007669"/>
    <property type="project" value="TreeGrafter"/>
</dbReference>
<dbReference type="InterPro" id="IPR018162">
    <property type="entry name" value="Ala-tRNA-ligase_IIc_anticod-bd"/>
</dbReference>
<dbReference type="PRINTS" id="PR00980">
    <property type="entry name" value="TRNASYNTHALA"/>
</dbReference>
<dbReference type="GO" id="GO:0005739">
    <property type="term" value="C:mitochondrion"/>
    <property type="evidence" value="ECO:0007669"/>
    <property type="project" value="TreeGrafter"/>
</dbReference>
<keyword evidence="10 15" id="KW-0694">RNA-binding</keyword>
<dbReference type="FunFam" id="3.30.980.10:FF:000004">
    <property type="entry name" value="Alanine--tRNA ligase, cytoplasmic"/>
    <property type="match status" value="1"/>
</dbReference>
<evidence type="ECO:0000256" key="2">
    <source>
        <dbReference type="ARBA" id="ARBA00013168"/>
    </source>
</evidence>
<dbReference type="Gene3D" id="3.30.980.10">
    <property type="entry name" value="Threonyl-trna Synthetase, Chain A, domain 2"/>
    <property type="match status" value="1"/>
</dbReference>
<evidence type="ECO:0000256" key="14">
    <source>
        <dbReference type="ARBA" id="ARBA00048300"/>
    </source>
</evidence>
<dbReference type="Gene3D" id="2.40.30.130">
    <property type="match status" value="1"/>
</dbReference>
<evidence type="ECO:0000256" key="11">
    <source>
        <dbReference type="ARBA" id="ARBA00022917"/>
    </source>
</evidence>
<dbReference type="Pfam" id="PF00043">
    <property type="entry name" value="GST_C"/>
    <property type="match status" value="1"/>
</dbReference>
<dbReference type="FunFam" id="3.10.310.40:FF:000001">
    <property type="entry name" value="Alanine--tRNA ligase"/>
    <property type="match status" value="1"/>
</dbReference>
<evidence type="ECO:0000256" key="1">
    <source>
        <dbReference type="ARBA" id="ARBA00008429"/>
    </source>
</evidence>
<dbReference type="AlphaFoldDB" id="A0A5B7E4N9"/>
<dbReference type="EC" id="6.1.1.7" evidence="2"/>
<dbReference type="PANTHER" id="PTHR11777:SF9">
    <property type="entry name" value="ALANINE--TRNA LIGASE, CYTOPLASMIC"/>
    <property type="match status" value="1"/>
</dbReference>
<dbReference type="InterPro" id="IPR023033">
    <property type="entry name" value="Ala_tRNA_ligase_euk/bac"/>
</dbReference>
<keyword evidence="8 15" id="KW-0862">Zinc</keyword>
<evidence type="ECO:0000256" key="9">
    <source>
        <dbReference type="ARBA" id="ARBA00022840"/>
    </source>
</evidence>
<dbReference type="SUPFAM" id="SSF55681">
    <property type="entry name" value="Class II aaRS and biotin synthetases"/>
    <property type="match status" value="1"/>
</dbReference>
<dbReference type="SUPFAM" id="SSF101353">
    <property type="entry name" value="Putative anticodon-binding domain of alanyl-tRNA synthetase (AlaRS)"/>
    <property type="match status" value="1"/>
</dbReference>
<accession>A0A5B7E4N9</accession>
<dbReference type="InterPro" id="IPR004046">
    <property type="entry name" value="GST_C"/>
</dbReference>
<dbReference type="OrthoDB" id="2423964at2759"/>